<proteinExistence type="predicted"/>
<feature type="compositionally biased region" description="Low complexity" evidence="1">
    <location>
        <begin position="185"/>
        <end position="195"/>
    </location>
</feature>
<evidence type="ECO:0000313" key="3">
    <source>
        <dbReference type="WBParaSite" id="ALUE_0002157701-mRNA-1"/>
    </source>
</evidence>
<feature type="region of interest" description="Disordered" evidence="1">
    <location>
        <begin position="19"/>
        <end position="63"/>
    </location>
</feature>
<dbReference type="WBParaSite" id="ALUE_0002157701-mRNA-1">
    <property type="protein sequence ID" value="ALUE_0002157701-mRNA-1"/>
    <property type="gene ID" value="ALUE_0002157701"/>
</dbReference>
<evidence type="ECO:0000256" key="1">
    <source>
        <dbReference type="SAM" id="MobiDB-lite"/>
    </source>
</evidence>
<organism evidence="2 3">
    <name type="scientific">Ascaris lumbricoides</name>
    <name type="common">Giant roundworm</name>
    <dbReference type="NCBI Taxonomy" id="6252"/>
    <lineage>
        <taxon>Eukaryota</taxon>
        <taxon>Metazoa</taxon>
        <taxon>Ecdysozoa</taxon>
        <taxon>Nematoda</taxon>
        <taxon>Chromadorea</taxon>
        <taxon>Rhabditida</taxon>
        <taxon>Spirurina</taxon>
        <taxon>Ascaridomorpha</taxon>
        <taxon>Ascaridoidea</taxon>
        <taxon>Ascarididae</taxon>
        <taxon>Ascaris</taxon>
    </lineage>
</organism>
<keyword evidence="2" id="KW-1185">Reference proteome</keyword>
<evidence type="ECO:0000313" key="2">
    <source>
        <dbReference type="Proteomes" id="UP000036681"/>
    </source>
</evidence>
<sequence length="228" mass="24037">MPSCTQQCVSQQPYAPSVIEGPSPITGGQPAIAIPQGTGSVLPQGPGSMMPPQNVPILPQGPTPVIPEGPGPVMVPSQYTTEQPVMSGPTVCFPVCMPTCNSQCIQQNTPQPTQAPIYVTPQPTYDPFTQTLTPATQQPPTLQCINVCMPMCSTQCIQNQQQPVLPLPDPVPIPPQLAPTPPQLPSLTPSQSQTTQCNPSTIGNECACPQGFVICVTLNGSNQCCRKR</sequence>
<reference evidence="3" key="1">
    <citation type="submission" date="2017-02" db="UniProtKB">
        <authorList>
            <consortium name="WormBaseParasite"/>
        </authorList>
    </citation>
    <scope>IDENTIFICATION</scope>
</reference>
<protein>
    <submittedName>
        <fullName evidence="3">EB domain-containing protein</fullName>
    </submittedName>
</protein>
<feature type="compositionally biased region" description="Pro residues" evidence="1">
    <location>
        <begin position="173"/>
        <end position="184"/>
    </location>
</feature>
<dbReference type="AlphaFoldDB" id="A0A0M3IS49"/>
<name>A0A0M3IS49_ASCLU</name>
<dbReference type="Proteomes" id="UP000036681">
    <property type="component" value="Unplaced"/>
</dbReference>
<accession>A0A0M3IS49</accession>
<feature type="region of interest" description="Disordered" evidence="1">
    <location>
        <begin position="173"/>
        <end position="195"/>
    </location>
</feature>